<sequence length="470" mass="50871">MCWSGMVSCVYTGSTRTIPSPTKYFSERALDAAARVPSRLALPHRLSVQILQHPERRLHPLRDRIILVRQHHDADALRRHVGDIGAEAVGRARLVDQHAAARRLRRLQPRHRVGLEHHLRRAACQHAVALRRPRVHFPRQPLHHVADLEVTGAGGGQRALQGLVQPAAVDIRHDEAHHVGRRGLDAVGLGIQHARRDADRLAAPGVAIGIVLHARLRHRDVGAAQPERGEQCLLHQHVERLAHAARRQVAEQPDAGIRVLPVGTGGVAGTPVAEIVDHLAGVGDALRKLQRQPAGRIRAQVQQAGRAHAAARQLRQVLRRIVGQRQVAAGLRIGGQRRGEGLADRTDLEQRIGVDLAGAGPGGDAVVEVVLLAADRDGHGHARHIVRLHHRLDCRVDDTPERGRIDTLGSMGTGAAKQRRGGGNGLHCLVKSLVHIRSSDRGAPAHSAAGAGNKRDFTGSRASPAQTCVR</sequence>
<dbReference type="EMBL" id="LT984814">
    <property type="protein sequence ID" value="SPD67843.1"/>
    <property type="molecule type" value="Genomic_DNA"/>
</dbReference>
<gene>
    <name evidence="2" type="ORF">CBM2636_MP20693</name>
</gene>
<feature type="compositionally biased region" description="Polar residues" evidence="1">
    <location>
        <begin position="460"/>
        <end position="470"/>
    </location>
</feature>
<evidence type="ECO:0000256" key="1">
    <source>
        <dbReference type="SAM" id="MobiDB-lite"/>
    </source>
</evidence>
<evidence type="ECO:0000313" key="2">
    <source>
        <dbReference type="EMBL" id="SPD67843.1"/>
    </source>
</evidence>
<reference evidence="2 3" key="1">
    <citation type="submission" date="2018-01" db="EMBL/GenBank/DDBJ databases">
        <authorList>
            <person name="Clerissi C."/>
        </authorList>
    </citation>
    <scope>NUCLEOTIDE SEQUENCE [LARGE SCALE GENOMIC DNA]</scope>
    <source>
        <strain evidence="2">Cupriavidus taiwanensis SWF 66322</strain>
        <plasmid evidence="3">cbm2636_mp</plasmid>
    </source>
</reference>
<keyword evidence="2" id="KW-0614">Plasmid</keyword>
<proteinExistence type="predicted"/>
<evidence type="ECO:0000313" key="3">
    <source>
        <dbReference type="Proteomes" id="UP000254259"/>
    </source>
</evidence>
<geneLocation type="plasmid" evidence="3">
    <name>cbm2636_mp</name>
</geneLocation>
<dbReference type="AlphaFoldDB" id="A0A9Q7XRC4"/>
<dbReference type="Proteomes" id="UP000254259">
    <property type="component" value="Plasmid CBM2636_mp"/>
</dbReference>
<name>A0A9Q7XRC4_9BURK</name>
<accession>A0A9Q7XRC4</accession>
<organism evidence="2 3">
    <name type="scientific">Cupriavidus taiwanensis</name>
    <dbReference type="NCBI Taxonomy" id="164546"/>
    <lineage>
        <taxon>Bacteria</taxon>
        <taxon>Pseudomonadati</taxon>
        <taxon>Pseudomonadota</taxon>
        <taxon>Betaproteobacteria</taxon>
        <taxon>Burkholderiales</taxon>
        <taxon>Burkholderiaceae</taxon>
        <taxon>Cupriavidus</taxon>
    </lineage>
</organism>
<feature type="region of interest" description="Disordered" evidence="1">
    <location>
        <begin position="439"/>
        <end position="470"/>
    </location>
</feature>
<protein>
    <submittedName>
        <fullName evidence="2">Uncharacterized protein</fullName>
    </submittedName>
</protein>